<comment type="caution">
    <text evidence="1">The sequence shown here is derived from an EMBL/GenBank/DDBJ whole genome shotgun (WGS) entry which is preliminary data.</text>
</comment>
<dbReference type="RefSeq" id="WP_321104306.1">
    <property type="nucleotide sequence ID" value="NZ_JAXHPO010000034.1"/>
</dbReference>
<proteinExistence type="predicted"/>
<evidence type="ECO:0000313" key="1">
    <source>
        <dbReference type="EMBL" id="MDY6550771.1"/>
    </source>
</evidence>
<protein>
    <recommendedName>
        <fullName evidence="3">Rho termination factor N-terminal domain-containing protein</fullName>
    </recommendedName>
</protein>
<accession>A0ABU5GJU0</accession>
<dbReference type="Proteomes" id="UP001284094">
    <property type="component" value="Unassembled WGS sequence"/>
</dbReference>
<evidence type="ECO:0008006" key="3">
    <source>
        <dbReference type="Google" id="ProtNLM"/>
    </source>
</evidence>
<gene>
    <name evidence="1" type="ORF">SKM48_08380</name>
</gene>
<name>A0ABU5GJU0_9GAMM</name>
<evidence type="ECO:0000313" key="2">
    <source>
        <dbReference type="Proteomes" id="UP001284094"/>
    </source>
</evidence>
<reference evidence="1 2" key="1">
    <citation type="journal article" date="2024" name="Syst. Appl. Microbiol.">
        <title>Evidence for the occurrence of Acinetobacter faecalis in cattle feces and its emended description.</title>
        <authorList>
            <person name="Kyselkova M."/>
            <person name="Xanthopoulou K."/>
            <person name="Shestivska V."/>
            <person name="Spanelova P."/>
            <person name="Maixnerova M."/>
            <person name="Higgins P.G."/>
            <person name="Nemec A."/>
        </authorList>
    </citation>
    <scope>NUCLEOTIDE SEQUENCE [LARGE SCALE GENOMIC DNA]</scope>
    <source>
        <strain evidence="1 2">ANC 7225</strain>
    </source>
</reference>
<dbReference type="EMBL" id="JAXHPO010000034">
    <property type="protein sequence ID" value="MDY6550771.1"/>
    <property type="molecule type" value="Genomic_DNA"/>
</dbReference>
<organism evidence="1 2">
    <name type="scientific">Acinetobacter faecalis</name>
    <dbReference type="NCBI Taxonomy" id="2665161"/>
    <lineage>
        <taxon>Bacteria</taxon>
        <taxon>Pseudomonadati</taxon>
        <taxon>Pseudomonadota</taxon>
        <taxon>Gammaproteobacteria</taxon>
        <taxon>Moraxellales</taxon>
        <taxon>Moraxellaceae</taxon>
        <taxon>Acinetobacter</taxon>
    </lineage>
</organism>
<keyword evidence="2" id="KW-1185">Reference proteome</keyword>
<sequence>MVKKLTVVIALTSAVAIDGEIRVAGAEVEVDQDLAKDLLTRGRGVLVEEADFTQAADDEIDLAKMTKAQLIEFALLEYEIELDASLTKDALIEAIQAAAADE</sequence>